<accession>A0A9P0HJ57</accession>
<organism evidence="2 3">
    <name type="scientific">Nezara viridula</name>
    <name type="common">Southern green stink bug</name>
    <name type="synonym">Cimex viridulus</name>
    <dbReference type="NCBI Taxonomy" id="85310"/>
    <lineage>
        <taxon>Eukaryota</taxon>
        <taxon>Metazoa</taxon>
        <taxon>Ecdysozoa</taxon>
        <taxon>Arthropoda</taxon>
        <taxon>Hexapoda</taxon>
        <taxon>Insecta</taxon>
        <taxon>Pterygota</taxon>
        <taxon>Neoptera</taxon>
        <taxon>Paraneoptera</taxon>
        <taxon>Hemiptera</taxon>
        <taxon>Heteroptera</taxon>
        <taxon>Panheteroptera</taxon>
        <taxon>Pentatomomorpha</taxon>
        <taxon>Pentatomoidea</taxon>
        <taxon>Pentatomidae</taxon>
        <taxon>Pentatominae</taxon>
        <taxon>Nezara</taxon>
    </lineage>
</organism>
<gene>
    <name evidence="2" type="ORF">NEZAVI_LOCUS11653</name>
</gene>
<dbReference type="Proteomes" id="UP001152798">
    <property type="component" value="Chromosome 5"/>
</dbReference>
<dbReference type="EMBL" id="OV725081">
    <property type="protein sequence ID" value="CAH1402963.1"/>
    <property type="molecule type" value="Genomic_DNA"/>
</dbReference>
<dbReference type="AlphaFoldDB" id="A0A9P0HJ57"/>
<reference evidence="2" key="1">
    <citation type="submission" date="2022-01" db="EMBL/GenBank/DDBJ databases">
        <authorList>
            <person name="King R."/>
        </authorList>
    </citation>
    <scope>NUCLEOTIDE SEQUENCE</scope>
</reference>
<sequence length="91" mass="10417">MTRILLILLFVSATIMTSARQFVGYPYNPFALKKDCPCYSWLPMRISTSTSLFKKELKNSFKLPPKTDTIISEISVDPIIDLIWLMISLIS</sequence>
<name>A0A9P0HJ57_NEZVI</name>
<evidence type="ECO:0000313" key="2">
    <source>
        <dbReference type="EMBL" id="CAH1402963.1"/>
    </source>
</evidence>
<keyword evidence="3" id="KW-1185">Reference proteome</keyword>
<evidence type="ECO:0000256" key="1">
    <source>
        <dbReference type="SAM" id="SignalP"/>
    </source>
</evidence>
<feature type="signal peptide" evidence="1">
    <location>
        <begin position="1"/>
        <end position="19"/>
    </location>
</feature>
<proteinExistence type="predicted"/>
<keyword evidence="1" id="KW-0732">Signal</keyword>
<protein>
    <recommendedName>
        <fullName evidence="4">Neuropeptide</fullName>
    </recommendedName>
</protein>
<evidence type="ECO:0000313" key="3">
    <source>
        <dbReference type="Proteomes" id="UP001152798"/>
    </source>
</evidence>
<evidence type="ECO:0008006" key="4">
    <source>
        <dbReference type="Google" id="ProtNLM"/>
    </source>
</evidence>
<feature type="chain" id="PRO_5040463499" description="Neuropeptide" evidence="1">
    <location>
        <begin position="20"/>
        <end position="91"/>
    </location>
</feature>